<dbReference type="Pfam" id="PF13181">
    <property type="entry name" value="TPR_8"/>
    <property type="match status" value="1"/>
</dbReference>
<organism evidence="4 5">
    <name type="scientific">Hymenobacter yonginensis</name>
    <dbReference type="NCBI Taxonomy" id="748197"/>
    <lineage>
        <taxon>Bacteria</taxon>
        <taxon>Pseudomonadati</taxon>
        <taxon>Bacteroidota</taxon>
        <taxon>Cytophagia</taxon>
        <taxon>Cytophagales</taxon>
        <taxon>Hymenobacteraceae</taxon>
        <taxon>Hymenobacter</taxon>
    </lineage>
</organism>
<proteinExistence type="predicted"/>
<dbReference type="EMBL" id="CP115396">
    <property type="protein sequence ID" value="WBO86400.1"/>
    <property type="molecule type" value="Genomic_DNA"/>
</dbReference>
<keyword evidence="5" id="KW-1185">Reference proteome</keyword>
<feature type="repeat" description="TPR" evidence="3">
    <location>
        <begin position="98"/>
        <end position="131"/>
    </location>
</feature>
<dbReference type="PANTHER" id="PTHR44858">
    <property type="entry name" value="TETRATRICOPEPTIDE REPEAT PROTEIN 6"/>
    <property type="match status" value="1"/>
</dbReference>
<evidence type="ECO:0000256" key="1">
    <source>
        <dbReference type="ARBA" id="ARBA00022737"/>
    </source>
</evidence>
<dbReference type="Proteomes" id="UP001211872">
    <property type="component" value="Chromosome"/>
</dbReference>
<dbReference type="InterPro" id="IPR019734">
    <property type="entry name" value="TPR_rpt"/>
</dbReference>
<reference evidence="4 5" key="1">
    <citation type="journal article" date="2011" name="Int. J. Syst. Evol. Microbiol.">
        <title>Hymenobacter yonginensis sp. nov., isolated from a mesotrophic artificial lake.</title>
        <authorList>
            <person name="Joung Y."/>
            <person name="Cho S.H."/>
            <person name="Kim H."/>
            <person name="Kim S.B."/>
            <person name="Joh K."/>
        </authorList>
    </citation>
    <scope>NUCLEOTIDE SEQUENCE [LARGE SCALE GENOMIC DNA]</scope>
    <source>
        <strain evidence="4 5">KCTC 22745</strain>
    </source>
</reference>
<evidence type="ECO:0000256" key="2">
    <source>
        <dbReference type="ARBA" id="ARBA00022803"/>
    </source>
</evidence>
<dbReference type="SUPFAM" id="SSF48452">
    <property type="entry name" value="TPR-like"/>
    <property type="match status" value="1"/>
</dbReference>
<dbReference type="Pfam" id="PF00515">
    <property type="entry name" value="TPR_1"/>
    <property type="match status" value="1"/>
</dbReference>
<dbReference type="InterPro" id="IPR011990">
    <property type="entry name" value="TPR-like_helical_dom_sf"/>
</dbReference>
<keyword evidence="2 3" id="KW-0802">TPR repeat</keyword>
<protein>
    <submittedName>
        <fullName evidence="4">Tetratricopeptide repeat protein</fullName>
    </submittedName>
</protein>
<evidence type="ECO:0000256" key="3">
    <source>
        <dbReference type="PROSITE-ProRule" id="PRU00339"/>
    </source>
</evidence>
<feature type="repeat" description="TPR" evidence="3">
    <location>
        <begin position="167"/>
        <end position="200"/>
    </location>
</feature>
<dbReference type="Gene3D" id="1.25.40.10">
    <property type="entry name" value="Tetratricopeptide repeat domain"/>
    <property type="match status" value="2"/>
</dbReference>
<dbReference type="InterPro" id="IPR050498">
    <property type="entry name" value="Ycf3"/>
</dbReference>
<dbReference type="PROSITE" id="PS50005">
    <property type="entry name" value="TPR"/>
    <property type="match status" value="2"/>
</dbReference>
<accession>A0ABY7PU23</accession>
<dbReference type="RefSeq" id="WP_270128988.1">
    <property type="nucleotide sequence ID" value="NZ_CP115396.1"/>
</dbReference>
<keyword evidence="1" id="KW-0677">Repeat</keyword>
<name>A0ABY7PU23_9BACT</name>
<evidence type="ECO:0000313" key="4">
    <source>
        <dbReference type="EMBL" id="WBO86400.1"/>
    </source>
</evidence>
<dbReference type="SMART" id="SM00028">
    <property type="entry name" value="TPR"/>
    <property type="match status" value="4"/>
</dbReference>
<gene>
    <name evidence="4" type="ORF">O9Z63_09085</name>
</gene>
<dbReference type="Pfam" id="PF13432">
    <property type="entry name" value="TPR_16"/>
    <property type="match status" value="1"/>
</dbReference>
<dbReference type="PANTHER" id="PTHR44858:SF1">
    <property type="entry name" value="UDP-N-ACETYLGLUCOSAMINE--PEPTIDE N-ACETYLGLUCOSAMINYLTRANSFERASE SPINDLY-RELATED"/>
    <property type="match status" value="1"/>
</dbReference>
<sequence length="224" mass="24993">MNYNIYCATLSISLITSSILLLSGCSPKGPLPKHESVLRALTEKRYEAAISKLDSLIAHQPDSMQHYMLRGYAQDELQNYAAGIADFTTAIQLDSSSATAYNNRGYAYYLSDQPQLAEQDYTRAIRIDSTFSPTLGSRALLYVAQSKYSLAIQDLDCALTLGDTLNSTYYNLKGYSELQLGNLNAAVQSLDKALMLDPAYTDARIHRQVAVFQIQENLRHQRSR</sequence>
<evidence type="ECO:0000313" key="5">
    <source>
        <dbReference type="Proteomes" id="UP001211872"/>
    </source>
</evidence>